<dbReference type="SUPFAM" id="SSF53649">
    <property type="entry name" value="Alkaline phosphatase-like"/>
    <property type="match status" value="1"/>
</dbReference>
<evidence type="ECO:0000313" key="4">
    <source>
        <dbReference type="Proteomes" id="UP000190625"/>
    </source>
</evidence>
<feature type="transmembrane region" description="Helical" evidence="1">
    <location>
        <begin position="563"/>
        <end position="583"/>
    </location>
</feature>
<protein>
    <submittedName>
        <fullName evidence="3">Uncharacterized protein</fullName>
    </submittedName>
</protein>
<reference evidence="4" key="1">
    <citation type="submission" date="2017-02" db="EMBL/GenBank/DDBJ databases">
        <authorList>
            <person name="Varghese N."/>
            <person name="Submissions S."/>
        </authorList>
    </citation>
    <scope>NUCLEOTIDE SEQUENCE [LARGE SCALE GENOMIC DNA]</scope>
    <source>
        <strain evidence="4">ATCC BAA-73</strain>
    </source>
</reference>
<evidence type="ECO:0000313" key="3">
    <source>
        <dbReference type="EMBL" id="SKA04566.1"/>
    </source>
</evidence>
<dbReference type="InterPro" id="IPR017850">
    <property type="entry name" value="Alkaline_phosphatase_core_sf"/>
</dbReference>
<keyword evidence="1" id="KW-0812">Transmembrane</keyword>
<feature type="transmembrane region" description="Helical" evidence="1">
    <location>
        <begin position="469"/>
        <end position="485"/>
    </location>
</feature>
<evidence type="ECO:0000256" key="2">
    <source>
        <dbReference type="SAM" id="SignalP"/>
    </source>
</evidence>
<feature type="transmembrane region" description="Helical" evidence="1">
    <location>
        <begin position="438"/>
        <end position="457"/>
    </location>
</feature>
<proteinExistence type="predicted"/>
<accession>A0A1T4QLL0</accession>
<feature type="transmembrane region" description="Helical" evidence="1">
    <location>
        <begin position="685"/>
        <end position="703"/>
    </location>
</feature>
<feature type="transmembrane region" description="Helical" evidence="1">
    <location>
        <begin position="414"/>
        <end position="432"/>
    </location>
</feature>
<evidence type="ECO:0000256" key="1">
    <source>
        <dbReference type="SAM" id="Phobius"/>
    </source>
</evidence>
<dbReference type="STRING" id="142842.SAMN02745118_02604"/>
<sequence>MLKKVFLLLILFCLLGSMTAYSNESDNNFVLFIIDQVSFKEILETPTPNIDYLIKNGSIGLMNSRTSGSLTPPDTYLTIGAGRRANTGVVANYTFNVDSQFYGKSVNNVYQALTGNKLSGEEVVNIRFSEIIKDSESGEYNAQPGLLGKKLGEAGVSIAVVGNSDYQNQTLEHKLGRTIGLVGINPKGSIGLGDIGQKNLVSTDQYPFGFLTNQRYIMNKFNEYKSKAKLIIVESGDTARVESVRSALLIKRFIQLKKETIQRADELLGKVLNKINLQKDQIMIATPTPSDRAQKEGRKLTLTILAGKGVDRGLLTSSTTKRSGIIANVDIAPTILDSLNVKNKPIQMIGNPIYTISTSRALINLKRLNDQIIKTFTWRPTLIKGFILLQIIILILAAIIILFKNRIPDFLKNLVEYFLIVLLVIPLFLLLSKYFISFSLYSAIGLFLLLSLGIVYLLKRVVAHEIDTVLIILNLISGLLIYDLWNEAGLIKRSVLGYSPVIGARFYGIGNEFMGLLIGTVLIGITGLFDRFPKWSKWKDFILPLLFILVILTIGHPKIGANFGGLLTSLAAFTFTYVLIKGYQFNVKQILFIIILVGVAIGGLVIYDTIASNRSTTHIGRTVLLIKNGGFSEFIRIIHRKVSMNLKLLQWTIWTKVILSFIFILAILFKYPAGVVRQIIDDYSFLRYGFSGVICGSIVTMLVNDSGVVATATLLLPAVVTFVYLVIRRFEL</sequence>
<feature type="transmembrane region" description="Helical" evidence="1">
    <location>
        <begin position="709"/>
        <end position="727"/>
    </location>
</feature>
<dbReference type="RefSeq" id="WP_078811011.1">
    <property type="nucleotide sequence ID" value="NZ_FUWM01000029.1"/>
</dbReference>
<gene>
    <name evidence="3" type="ORF">SAMN02745118_02604</name>
</gene>
<name>A0A1T4QLL0_9FIRM</name>
<dbReference type="Proteomes" id="UP000190625">
    <property type="component" value="Unassembled WGS sequence"/>
</dbReference>
<feature type="transmembrane region" description="Helical" evidence="1">
    <location>
        <begin position="590"/>
        <end position="607"/>
    </location>
</feature>
<feature type="transmembrane region" description="Helical" evidence="1">
    <location>
        <begin position="653"/>
        <end position="673"/>
    </location>
</feature>
<dbReference type="Gene3D" id="3.40.720.10">
    <property type="entry name" value="Alkaline Phosphatase, subunit A"/>
    <property type="match status" value="1"/>
</dbReference>
<dbReference type="OrthoDB" id="3199331at2"/>
<feature type="transmembrane region" description="Helical" evidence="1">
    <location>
        <begin position="505"/>
        <end position="529"/>
    </location>
</feature>
<keyword evidence="4" id="KW-1185">Reference proteome</keyword>
<dbReference type="AlphaFoldDB" id="A0A1T4QLL0"/>
<feature type="transmembrane region" description="Helical" evidence="1">
    <location>
        <begin position="541"/>
        <end position="557"/>
    </location>
</feature>
<dbReference type="EMBL" id="FUWM01000029">
    <property type="protein sequence ID" value="SKA04566.1"/>
    <property type="molecule type" value="Genomic_DNA"/>
</dbReference>
<keyword evidence="1" id="KW-1133">Transmembrane helix</keyword>
<organism evidence="3 4">
    <name type="scientific">Selenihalanaerobacter shriftii</name>
    <dbReference type="NCBI Taxonomy" id="142842"/>
    <lineage>
        <taxon>Bacteria</taxon>
        <taxon>Bacillati</taxon>
        <taxon>Bacillota</taxon>
        <taxon>Clostridia</taxon>
        <taxon>Halanaerobiales</taxon>
        <taxon>Halobacteroidaceae</taxon>
        <taxon>Selenihalanaerobacter</taxon>
    </lineage>
</organism>
<keyword evidence="1" id="KW-0472">Membrane</keyword>
<feature type="signal peptide" evidence="2">
    <location>
        <begin position="1"/>
        <end position="22"/>
    </location>
</feature>
<feature type="transmembrane region" description="Helical" evidence="1">
    <location>
        <begin position="382"/>
        <end position="402"/>
    </location>
</feature>
<keyword evidence="2" id="KW-0732">Signal</keyword>
<feature type="chain" id="PRO_5013114927" evidence="2">
    <location>
        <begin position="23"/>
        <end position="732"/>
    </location>
</feature>